<dbReference type="SUPFAM" id="SSF160443">
    <property type="entry name" value="SMR domain-like"/>
    <property type="match status" value="1"/>
</dbReference>
<dbReference type="Pfam" id="PF01713">
    <property type="entry name" value="Smr"/>
    <property type="match status" value="1"/>
</dbReference>
<reference evidence="3 4" key="1">
    <citation type="submission" date="2022-09" db="EMBL/GenBank/DDBJ databases">
        <title>New species of Phenylobacterium.</title>
        <authorList>
            <person name="Mieszkin S."/>
        </authorList>
    </citation>
    <scope>NUCLEOTIDE SEQUENCE [LARGE SCALE GENOMIC DNA]</scope>
    <source>
        <strain evidence="3 4">HK31-G</strain>
    </source>
</reference>
<gene>
    <name evidence="3" type="ORF">OCL97_13000</name>
</gene>
<organism evidence="3 4">
    <name type="scientific">Phenylobacterium ferrooxidans</name>
    <dbReference type="NCBI Taxonomy" id="2982689"/>
    <lineage>
        <taxon>Bacteria</taxon>
        <taxon>Pseudomonadati</taxon>
        <taxon>Pseudomonadota</taxon>
        <taxon>Alphaproteobacteria</taxon>
        <taxon>Caulobacterales</taxon>
        <taxon>Caulobacteraceae</taxon>
        <taxon>Phenylobacterium</taxon>
    </lineage>
</organism>
<evidence type="ECO:0000256" key="1">
    <source>
        <dbReference type="SAM" id="MobiDB-lite"/>
    </source>
</evidence>
<protein>
    <submittedName>
        <fullName evidence="3">Smr/MutS family protein</fullName>
    </submittedName>
</protein>
<dbReference type="Gene3D" id="3.30.1370.110">
    <property type="match status" value="1"/>
</dbReference>
<dbReference type="PANTHER" id="PTHR35562">
    <property type="entry name" value="DNA ENDONUCLEASE SMRA-RELATED"/>
    <property type="match status" value="1"/>
</dbReference>
<dbReference type="InterPro" id="IPR002625">
    <property type="entry name" value="Smr_dom"/>
</dbReference>
<dbReference type="RefSeq" id="WP_377370415.1">
    <property type="nucleotide sequence ID" value="NZ_JAOTJD010000023.1"/>
</dbReference>
<accession>A0ABW6CPY8</accession>
<keyword evidence="4" id="KW-1185">Reference proteome</keyword>
<dbReference type="SMART" id="SM00463">
    <property type="entry name" value="SMR"/>
    <property type="match status" value="1"/>
</dbReference>
<dbReference type="Proteomes" id="UP001598130">
    <property type="component" value="Unassembled WGS sequence"/>
</dbReference>
<dbReference type="PROSITE" id="PS50828">
    <property type="entry name" value="SMR"/>
    <property type="match status" value="1"/>
</dbReference>
<dbReference type="EMBL" id="JAOTJD010000023">
    <property type="protein sequence ID" value="MFD3264874.1"/>
    <property type="molecule type" value="Genomic_DNA"/>
</dbReference>
<evidence type="ECO:0000259" key="2">
    <source>
        <dbReference type="PROSITE" id="PS50828"/>
    </source>
</evidence>
<dbReference type="PANTHER" id="PTHR35562:SF2">
    <property type="entry name" value="DNA ENDONUCLEASE SMRA-RELATED"/>
    <property type="match status" value="1"/>
</dbReference>
<name>A0ABW6CPY8_9CAUL</name>
<evidence type="ECO:0000313" key="3">
    <source>
        <dbReference type="EMBL" id="MFD3264874.1"/>
    </source>
</evidence>
<feature type="domain" description="Smr" evidence="2">
    <location>
        <begin position="89"/>
        <end position="170"/>
    </location>
</feature>
<proteinExistence type="predicted"/>
<dbReference type="InterPro" id="IPR036063">
    <property type="entry name" value="Smr_dom_sf"/>
</dbReference>
<sequence>MKRPIRPDEQRLWSMVAATVHPMPGRTVSKAERDALAAQIDRNAPAARIPIPEKPAPKRPPHPWLGPEDIEPRRRHRIAREREEIGGRIDLHGMDQMQAKSALEGFVLGAWNRGDRAVLVITGKGARGDGVLRRMTPEWLSSPALREVVAGISEAHRNHGGEGALYVALKRKSRG</sequence>
<feature type="region of interest" description="Disordered" evidence="1">
    <location>
        <begin position="41"/>
        <end position="75"/>
    </location>
</feature>
<comment type="caution">
    <text evidence="3">The sequence shown here is derived from an EMBL/GenBank/DDBJ whole genome shotgun (WGS) entry which is preliminary data.</text>
</comment>
<evidence type="ECO:0000313" key="4">
    <source>
        <dbReference type="Proteomes" id="UP001598130"/>
    </source>
</evidence>